<gene>
    <name evidence="9" type="ORF">HZA61_14085</name>
</gene>
<feature type="region of interest" description="Disordered" evidence="6">
    <location>
        <begin position="54"/>
        <end position="81"/>
    </location>
</feature>
<proteinExistence type="predicted"/>
<dbReference type="AlphaFoldDB" id="A0A933SDX0"/>
<feature type="transmembrane region" description="Helical" evidence="7">
    <location>
        <begin position="809"/>
        <end position="828"/>
    </location>
</feature>
<dbReference type="InterPro" id="IPR008271">
    <property type="entry name" value="Ser/Thr_kinase_AS"/>
</dbReference>
<dbReference type="GO" id="GO:0004674">
    <property type="term" value="F:protein serine/threonine kinase activity"/>
    <property type="evidence" value="ECO:0007669"/>
    <property type="project" value="UniProtKB-KW"/>
</dbReference>
<dbReference type="CDD" id="cd14014">
    <property type="entry name" value="STKc_PknB_like"/>
    <property type="match status" value="1"/>
</dbReference>
<feature type="binding site" evidence="5">
    <location>
        <position position="117"/>
    </location>
    <ligand>
        <name>ATP</name>
        <dbReference type="ChEBI" id="CHEBI:30616"/>
    </ligand>
</feature>
<dbReference type="PROSITE" id="PS00108">
    <property type="entry name" value="PROTEIN_KINASE_ST"/>
    <property type="match status" value="1"/>
</dbReference>
<protein>
    <submittedName>
        <fullName evidence="9">Serine/threonine protein kinase</fullName>
    </submittedName>
</protein>
<keyword evidence="9" id="KW-0723">Serine/threonine-protein kinase</keyword>
<dbReference type="PANTHER" id="PTHR43289:SF6">
    <property type="entry name" value="SERINE_THREONINE-PROTEIN KINASE NEKL-3"/>
    <property type="match status" value="1"/>
</dbReference>
<feature type="transmembrane region" description="Helical" evidence="7">
    <location>
        <begin position="879"/>
        <end position="900"/>
    </location>
</feature>
<keyword evidence="3 9" id="KW-0418">Kinase</keyword>
<feature type="transmembrane region" description="Helical" evidence="7">
    <location>
        <begin position="834"/>
        <end position="867"/>
    </location>
</feature>
<comment type="caution">
    <text evidence="9">The sequence shown here is derived from an EMBL/GenBank/DDBJ whole genome shotgun (WGS) entry which is preliminary data.</text>
</comment>
<keyword evidence="4 5" id="KW-0067">ATP-binding</keyword>
<evidence type="ECO:0000256" key="1">
    <source>
        <dbReference type="ARBA" id="ARBA00022679"/>
    </source>
</evidence>
<dbReference type="SMART" id="SM00220">
    <property type="entry name" value="S_TKc"/>
    <property type="match status" value="1"/>
</dbReference>
<dbReference type="PROSITE" id="PS00107">
    <property type="entry name" value="PROTEIN_KINASE_ATP"/>
    <property type="match status" value="1"/>
</dbReference>
<dbReference type="EMBL" id="JACRIW010000100">
    <property type="protein sequence ID" value="MBI5170614.1"/>
    <property type="molecule type" value="Genomic_DNA"/>
</dbReference>
<sequence length="919" mass="96864">MPYCSQCAHALADAAKFCPACGAAVAGAVTAPAPPAPASPAAPPVLPTAAISEDVTRTSATSPSTPPPSSHTSEHGRFEPGTRLGTRYRIVALLGRGGMGEVYRADDLELGQSVALKFLPPGVASDPRELTRFRGEVRVARQIAHPNVCRVYDIGEADGHVFLSMEYIDGEDLSAVLRRMGRPTEDKAVEIARQVALGLAAAHEAGMLHRDLKPANIMIDGRGRARITDFGLAGLASELARGGQIAGTPAYMAPEQLADGSVSVRSDVYSLGLVLYELFTGKRAFDAKTAADLRQQHDSSSITSPSSLARGITPAVERLILHCLERDPEMRPPSAYAVLGALPGGDPLAAAMAAGETPSPELVANAADRGGLSPALAGGLIALTCAALGVGAWLLAPEFAPLKQAPSALEVRAEDMLRKSGSFDQLPPFVAGTFAQNGEWLEWQLAHPKDTLRTKPAVFYWRRWGPRLIESPAIHSEVPGVSEPATLGNSSALVLLTPDGKLLGLRAEPPDSVGTKNGGRPDWNAWFAAFGMDSAAYTPVPLARPVPALCDTAMAWHGPSPWDASDTATVQMGASRGRLTHFTVVSKWGVPATPVDKLSPVTTQASDLPFTLIFSLMPYVLSIFFAMRNLQTGRGDWRGATRIAVFVFFMNIGEGVFATRLSEVGLNGVLADVLHGRAQGHSLMHAMGMWFAYVALEPYVRRLWPRVLVSWTRLLTGRFRDPLVGRDMLVGVALGATITALSLGAFALAPRLGLGNIPALAYGGMFDSIGSAGHTSVAMSYAGSVCVLGVLEWLFLLLIVRLVVRRTDVALVVAGLLSMSSTFVPSVSQLGWKLALLVAIFPVIGNVLVVQIGLLATVVAAFTGLVLSSTAATLDFGSWYAGLALLPTALLLGIALWGAANALAGKSILGDPLEDAPKR</sequence>
<dbReference type="SUPFAM" id="SSF56112">
    <property type="entry name" value="Protein kinase-like (PK-like)"/>
    <property type="match status" value="1"/>
</dbReference>
<dbReference type="Gene3D" id="1.10.510.10">
    <property type="entry name" value="Transferase(Phosphotransferase) domain 1"/>
    <property type="match status" value="1"/>
</dbReference>
<evidence type="ECO:0000259" key="8">
    <source>
        <dbReference type="PROSITE" id="PS50011"/>
    </source>
</evidence>
<dbReference type="InterPro" id="IPR000719">
    <property type="entry name" value="Prot_kinase_dom"/>
</dbReference>
<feature type="transmembrane region" description="Helical" evidence="7">
    <location>
        <begin position="678"/>
        <end position="696"/>
    </location>
</feature>
<evidence type="ECO:0000313" key="9">
    <source>
        <dbReference type="EMBL" id="MBI5170614.1"/>
    </source>
</evidence>
<feature type="transmembrane region" description="Helical" evidence="7">
    <location>
        <begin position="728"/>
        <end position="749"/>
    </location>
</feature>
<evidence type="ECO:0000256" key="6">
    <source>
        <dbReference type="SAM" id="MobiDB-lite"/>
    </source>
</evidence>
<feature type="domain" description="Protein kinase" evidence="8">
    <location>
        <begin position="88"/>
        <end position="349"/>
    </location>
</feature>
<dbReference type="InterPro" id="IPR011009">
    <property type="entry name" value="Kinase-like_dom_sf"/>
</dbReference>
<dbReference type="Pfam" id="PF13240">
    <property type="entry name" value="Zn_Ribbon_1"/>
    <property type="match status" value="1"/>
</dbReference>
<accession>A0A933SDX0</accession>
<dbReference type="PROSITE" id="PS50011">
    <property type="entry name" value="PROTEIN_KINASE_DOM"/>
    <property type="match status" value="1"/>
</dbReference>
<evidence type="ECO:0000256" key="4">
    <source>
        <dbReference type="ARBA" id="ARBA00022840"/>
    </source>
</evidence>
<evidence type="ECO:0000313" key="10">
    <source>
        <dbReference type="Proteomes" id="UP000696931"/>
    </source>
</evidence>
<keyword evidence="7" id="KW-1133">Transmembrane helix</keyword>
<keyword evidence="7" id="KW-0812">Transmembrane</keyword>
<keyword evidence="7" id="KW-0472">Membrane</keyword>
<keyword evidence="2 5" id="KW-0547">Nucleotide-binding</keyword>
<reference evidence="9" key="1">
    <citation type="submission" date="2020-07" db="EMBL/GenBank/DDBJ databases">
        <title>Huge and variable diversity of episymbiotic CPR bacteria and DPANN archaea in groundwater ecosystems.</title>
        <authorList>
            <person name="He C.Y."/>
            <person name="Keren R."/>
            <person name="Whittaker M."/>
            <person name="Farag I.F."/>
            <person name="Doudna J."/>
            <person name="Cate J.H.D."/>
            <person name="Banfield J.F."/>
        </authorList>
    </citation>
    <scope>NUCLEOTIDE SEQUENCE</scope>
    <source>
        <strain evidence="9">NC_groundwater_1813_Pr3_B-0.1um_71_17</strain>
    </source>
</reference>
<dbReference type="PANTHER" id="PTHR43289">
    <property type="entry name" value="MITOGEN-ACTIVATED PROTEIN KINASE KINASE KINASE 20-RELATED"/>
    <property type="match status" value="1"/>
</dbReference>
<evidence type="ECO:0000256" key="2">
    <source>
        <dbReference type="ARBA" id="ARBA00022741"/>
    </source>
</evidence>
<feature type="transmembrane region" description="Helical" evidence="7">
    <location>
        <begin position="639"/>
        <end position="658"/>
    </location>
</feature>
<feature type="transmembrane region" description="Helical" evidence="7">
    <location>
        <begin position="608"/>
        <end position="627"/>
    </location>
</feature>
<dbReference type="GO" id="GO:0005524">
    <property type="term" value="F:ATP binding"/>
    <property type="evidence" value="ECO:0007669"/>
    <property type="project" value="UniProtKB-UniRule"/>
</dbReference>
<name>A0A933SDX0_UNCEI</name>
<feature type="transmembrane region" description="Helical" evidence="7">
    <location>
        <begin position="781"/>
        <end position="804"/>
    </location>
</feature>
<dbReference type="Proteomes" id="UP000696931">
    <property type="component" value="Unassembled WGS sequence"/>
</dbReference>
<dbReference type="Gene3D" id="3.30.200.20">
    <property type="entry name" value="Phosphorylase Kinase, domain 1"/>
    <property type="match status" value="1"/>
</dbReference>
<keyword evidence="1" id="KW-0808">Transferase</keyword>
<dbReference type="InterPro" id="IPR017441">
    <property type="entry name" value="Protein_kinase_ATP_BS"/>
</dbReference>
<evidence type="ECO:0000256" key="5">
    <source>
        <dbReference type="PROSITE-ProRule" id="PRU10141"/>
    </source>
</evidence>
<evidence type="ECO:0000256" key="7">
    <source>
        <dbReference type="SAM" id="Phobius"/>
    </source>
</evidence>
<dbReference type="InterPro" id="IPR026870">
    <property type="entry name" value="Zinc_ribbon_dom"/>
</dbReference>
<evidence type="ECO:0000256" key="3">
    <source>
        <dbReference type="ARBA" id="ARBA00022777"/>
    </source>
</evidence>
<organism evidence="9 10">
    <name type="scientific">Eiseniibacteriota bacterium</name>
    <dbReference type="NCBI Taxonomy" id="2212470"/>
    <lineage>
        <taxon>Bacteria</taxon>
        <taxon>Candidatus Eiseniibacteriota</taxon>
    </lineage>
</organism>
<dbReference type="Pfam" id="PF00069">
    <property type="entry name" value="Pkinase"/>
    <property type="match status" value="1"/>
</dbReference>